<dbReference type="InterPro" id="IPR055360">
    <property type="entry name" value="bAvd"/>
</dbReference>
<name>A0A1H3BLC8_EUBBA</name>
<dbReference type="Pfam" id="PF22296">
    <property type="entry name" value="bAvd"/>
    <property type="match status" value="1"/>
</dbReference>
<evidence type="ECO:0000313" key="3">
    <source>
        <dbReference type="Proteomes" id="UP000199652"/>
    </source>
</evidence>
<accession>A0A1H3BLC8</accession>
<reference evidence="3" key="1">
    <citation type="submission" date="2016-10" db="EMBL/GenBank/DDBJ databases">
        <authorList>
            <person name="Varghese N."/>
            <person name="Submissions S."/>
        </authorList>
    </citation>
    <scope>NUCLEOTIDE SEQUENCE [LARGE SCALE GENOMIC DNA]</scope>
    <source>
        <strain evidence="3">VPI 5359</strain>
    </source>
</reference>
<dbReference type="STRING" id="1528.SAMN04488579_102117"/>
<dbReference type="CDD" id="cd16376">
    <property type="entry name" value="Avd_like"/>
    <property type="match status" value="1"/>
</dbReference>
<dbReference type="OrthoDB" id="9814817at2"/>
<evidence type="ECO:0000259" key="1">
    <source>
        <dbReference type="Pfam" id="PF22296"/>
    </source>
</evidence>
<dbReference type="InterPro" id="IPR036583">
    <property type="entry name" value="23S_rRNA_IVS_sf"/>
</dbReference>
<dbReference type="AlphaFoldDB" id="A0A1H3BLC8"/>
<organism evidence="2 3">
    <name type="scientific">Eubacterium barkeri</name>
    <name type="common">Clostridium barkeri</name>
    <dbReference type="NCBI Taxonomy" id="1528"/>
    <lineage>
        <taxon>Bacteria</taxon>
        <taxon>Bacillati</taxon>
        <taxon>Bacillota</taxon>
        <taxon>Clostridia</taxon>
        <taxon>Eubacteriales</taxon>
        <taxon>Eubacteriaceae</taxon>
        <taxon>Eubacterium</taxon>
    </lineage>
</organism>
<gene>
    <name evidence="2" type="ORF">SAMN04488579_102117</name>
</gene>
<evidence type="ECO:0000313" key="2">
    <source>
        <dbReference type="EMBL" id="SDX42488.1"/>
    </source>
</evidence>
<dbReference type="RefSeq" id="WP_090242850.1">
    <property type="nucleotide sequence ID" value="NZ_FNOU01000002.1"/>
</dbReference>
<feature type="domain" description="bAvd-like" evidence="1">
    <location>
        <begin position="8"/>
        <end position="108"/>
    </location>
</feature>
<dbReference type="Proteomes" id="UP000199652">
    <property type="component" value="Unassembled WGS sequence"/>
</dbReference>
<keyword evidence="3" id="KW-1185">Reference proteome</keyword>
<protein>
    <recommendedName>
        <fullName evidence="1">bAvd-like domain-containing protein</fullName>
    </recommendedName>
</protein>
<dbReference type="EMBL" id="FNOU01000002">
    <property type="protein sequence ID" value="SDX42488.1"/>
    <property type="molecule type" value="Genomic_DNA"/>
</dbReference>
<proteinExistence type="predicted"/>
<sequence length="115" mass="13594">MTESRTLQKIKDMIAYANKALLHFPKIERGGMVQEIKQSMYHLLRLCIQCDQKFYKKNTLQEMSTEKEYIQSLIGIAANRDHKYLDMKKYEIWSNYLVEIGKLIGARMRAESKKS</sequence>
<dbReference type="Gene3D" id="1.20.1440.60">
    <property type="entry name" value="23S rRNA-intervening sequence"/>
    <property type="match status" value="1"/>
</dbReference>